<accession>A0A4R7PBU1</accession>
<sequence>MRVPSRVAGHDAARGLHADFIGGPETIIVEPLHPLRAFPYSFLQSVLRFMLSFTQLTLRRGARVLIQDATLQIHAGQRVGLVGRNGTGKSSLFSLMQYQLAPDKGEFTRPRNWEVATVAQETPALPVQALEFALDGDTELRRLEAALVKAEEAHDGDKIGNLHERLYQIDGYTARSRAATLLAGLGFTQDMQSRTVAEFSGGWRMRLNLARALMCRSDLMLLDEPTNHLDLDAVLWVQDWLASYQGTLVLISHDREFLDAVCTNTLHLHGEKLTLYPGNYSAFERVRAERLSQQASLRSSQEREIAHLQKFVDRFKAQATKARQAQSRMKMIERIQLVAPVIADNEFTFEFRKPLKLPSPLVRFNKVAVGYNGKPQLTNINLGIEPGERIGLLGPNGAGKSTFVKLIAGKLEALSGNMVAHPDLVVGYFDQHQLEQLDPKASPILHLRRMDPKAKDQELRDYLGSFNFKGDRAFEAIEPFSGGEKARLALALVVYPKPNLLLLDEPTNHLDLDMRQALEMALNDYEGAVVLVTHDRHLVSSVCDRLWRVADHAVQMFDGDLEDYARWLSERARGRATAATPMPEPEPVVPEKKVEVAKPVAAVSREEVKRLRDIVRKSESRQSRIEDLLKRLEQKLADPGLYEKSGGAAEAAKLMKEQAELRDELAKVEETWLEASGQLEGQGA</sequence>
<dbReference type="GO" id="GO:0005524">
    <property type="term" value="F:ATP binding"/>
    <property type="evidence" value="ECO:0007669"/>
    <property type="project" value="UniProtKB-KW"/>
</dbReference>
<reference evidence="8 9" key="1">
    <citation type="submission" date="2019-03" db="EMBL/GenBank/DDBJ databases">
        <title>Genomic Encyclopedia of Type Strains, Phase IV (KMG-IV): sequencing the most valuable type-strain genomes for metagenomic binning, comparative biology and taxonomic classification.</title>
        <authorList>
            <person name="Goeker M."/>
        </authorList>
    </citation>
    <scope>NUCLEOTIDE SEQUENCE [LARGE SCALE GENOMIC DNA]</scope>
    <source>
        <strain evidence="8 9">DSM 26377</strain>
    </source>
</reference>
<evidence type="ECO:0000256" key="5">
    <source>
        <dbReference type="ARBA" id="ARBA00069073"/>
    </source>
</evidence>
<dbReference type="InterPro" id="IPR003593">
    <property type="entry name" value="AAA+_ATPase"/>
</dbReference>
<dbReference type="Gene3D" id="3.40.50.300">
    <property type="entry name" value="P-loop containing nucleotide triphosphate hydrolases"/>
    <property type="match status" value="2"/>
</dbReference>
<dbReference type="PROSITE" id="PS00211">
    <property type="entry name" value="ABC_TRANSPORTER_1"/>
    <property type="match status" value="2"/>
</dbReference>
<feature type="domain" description="ABC transporter" evidence="7">
    <location>
        <begin position="51"/>
        <end position="295"/>
    </location>
</feature>
<organism evidence="8 9">
    <name type="scientific">Panacagrimonas perspica</name>
    <dbReference type="NCBI Taxonomy" id="381431"/>
    <lineage>
        <taxon>Bacteria</taxon>
        <taxon>Pseudomonadati</taxon>
        <taxon>Pseudomonadota</taxon>
        <taxon>Gammaproteobacteria</taxon>
        <taxon>Nevskiales</taxon>
        <taxon>Nevskiaceae</taxon>
        <taxon>Panacagrimonas</taxon>
    </lineage>
</organism>
<evidence type="ECO:0000313" key="8">
    <source>
        <dbReference type="EMBL" id="TDU31079.1"/>
    </source>
</evidence>
<comment type="caution">
    <text evidence="8">The sequence shown here is derived from an EMBL/GenBank/DDBJ whole genome shotgun (WGS) entry which is preliminary data.</text>
</comment>
<gene>
    <name evidence="8" type="ORF">DFR24_0437</name>
</gene>
<feature type="coiled-coil region" evidence="6">
    <location>
        <begin position="615"/>
        <end position="671"/>
    </location>
</feature>
<evidence type="ECO:0000256" key="3">
    <source>
        <dbReference type="ARBA" id="ARBA00022840"/>
    </source>
</evidence>
<dbReference type="FunFam" id="3.40.50.300:FF:000011">
    <property type="entry name" value="Putative ABC transporter ATP-binding component"/>
    <property type="match status" value="1"/>
</dbReference>
<dbReference type="RefSeq" id="WP_246051484.1">
    <property type="nucleotide sequence ID" value="NZ_MWIN01000022.1"/>
</dbReference>
<evidence type="ECO:0000313" key="9">
    <source>
        <dbReference type="Proteomes" id="UP000295341"/>
    </source>
</evidence>
<dbReference type="InterPro" id="IPR050611">
    <property type="entry name" value="ABCF"/>
</dbReference>
<evidence type="ECO:0000256" key="6">
    <source>
        <dbReference type="SAM" id="Coils"/>
    </source>
</evidence>
<dbReference type="CDD" id="cd03221">
    <property type="entry name" value="ABCF_EF-3"/>
    <property type="match status" value="2"/>
</dbReference>
<keyword evidence="9" id="KW-1185">Reference proteome</keyword>
<keyword evidence="1" id="KW-0677">Repeat</keyword>
<dbReference type="InterPro" id="IPR037118">
    <property type="entry name" value="Val-tRNA_synth_C_sf"/>
</dbReference>
<evidence type="ECO:0000256" key="2">
    <source>
        <dbReference type="ARBA" id="ARBA00022741"/>
    </source>
</evidence>
<dbReference type="SMART" id="SM00382">
    <property type="entry name" value="AAA"/>
    <property type="match status" value="2"/>
</dbReference>
<evidence type="ECO:0000259" key="7">
    <source>
        <dbReference type="PROSITE" id="PS50893"/>
    </source>
</evidence>
<dbReference type="InterPro" id="IPR032781">
    <property type="entry name" value="ABC_tran_Xtn"/>
</dbReference>
<dbReference type="PANTHER" id="PTHR19211">
    <property type="entry name" value="ATP-BINDING TRANSPORT PROTEIN-RELATED"/>
    <property type="match status" value="1"/>
</dbReference>
<keyword evidence="3 8" id="KW-0067">ATP-binding</keyword>
<dbReference type="InterPro" id="IPR003439">
    <property type="entry name" value="ABC_transporter-like_ATP-bd"/>
</dbReference>
<proteinExistence type="inferred from homology"/>
<dbReference type="FunFam" id="3.40.50.300:FF:002053">
    <property type="entry name" value="ABC transporter ATP-binding protein"/>
    <property type="match status" value="1"/>
</dbReference>
<dbReference type="SUPFAM" id="SSF52540">
    <property type="entry name" value="P-loop containing nucleoside triphosphate hydrolases"/>
    <property type="match status" value="2"/>
</dbReference>
<dbReference type="Proteomes" id="UP000295341">
    <property type="component" value="Unassembled WGS sequence"/>
</dbReference>
<name>A0A4R7PBU1_9GAMM</name>
<dbReference type="InterPro" id="IPR017871">
    <property type="entry name" value="ABC_transporter-like_CS"/>
</dbReference>
<dbReference type="GO" id="GO:0016887">
    <property type="term" value="F:ATP hydrolysis activity"/>
    <property type="evidence" value="ECO:0007669"/>
    <property type="project" value="InterPro"/>
</dbReference>
<protein>
    <recommendedName>
        <fullName evidence="5">Probable ATP-binding protein YheS</fullName>
    </recommendedName>
</protein>
<keyword evidence="6" id="KW-0175">Coiled coil</keyword>
<comment type="similarity">
    <text evidence="4">Belongs to the ABC transporter superfamily. ABCF family. YheS subfamily.</text>
</comment>
<dbReference type="InterPro" id="IPR027417">
    <property type="entry name" value="P-loop_NTPase"/>
</dbReference>
<dbReference type="PROSITE" id="PS50893">
    <property type="entry name" value="ABC_TRANSPORTER_2"/>
    <property type="match status" value="2"/>
</dbReference>
<dbReference type="PANTHER" id="PTHR19211:SF14">
    <property type="entry name" value="ATP-BINDING CASSETTE SUB-FAMILY F MEMBER 1"/>
    <property type="match status" value="1"/>
</dbReference>
<feature type="domain" description="ABC transporter" evidence="7">
    <location>
        <begin position="362"/>
        <end position="576"/>
    </location>
</feature>
<dbReference type="AlphaFoldDB" id="A0A4R7PBU1"/>
<dbReference type="Pfam" id="PF00005">
    <property type="entry name" value="ABC_tran"/>
    <property type="match status" value="2"/>
</dbReference>
<evidence type="ECO:0000256" key="4">
    <source>
        <dbReference type="ARBA" id="ARBA00061571"/>
    </source>
</evidence>
<evidence type="ECO:0000256" key="1">
    <source>
        <dbReference type="ARBA" id="ARBA00022737"/>
    </source>
</evidence>
<dbReference type="Gene3D" id="1.10.287.380">
    <property type="entry name" value="Valyl-tRNA synthetase, C-terminal domain"/>
    <property type="match status" value="1"/>
</dbReference>
<dbReference type="Pfam" id="PF12848">
    <property type="entry name" value="ABC_tran_Xtn"/>
    <property type="match status" value="1"/>
</dbReference>
<keyword evidence="2" id="KW-0547">Nucleotide-binding</keyword>
<dbReference type="EMBL" id="SOBT01000008">
    <property type="protein sequence ID" value="TDU31079.1"/>
    <property type="molecule type" value="Genomic_DNA"/>
</dbReference>